<gene>
    <name evidence="1" type="ORF">QRD43_02665</name>
</gene>
<dbReference type="Proteomes" id="UP001238603">
    <property type="component" value="Unassembled WGS sequence"/>
</dbReference>
<dbReference type="EMBL" id="JASVDS010000001">
    <property type="protein sequence ID" value="MDL5030796.1"/>
    <property type="molecule type" value="Genomic_DNA"/>
</dbReference>
<accession>A0ABT7LD62</accession>
<name>A0ABT7LD62_9BURK</name>
<dbReference type="RefSeq" id="WP_285980923.1">
    <property type="nucleotide sequence ID" value="NZ_JASVDS010000001.1"/>
</dbReference>
<comment type="caution">
    <text evidence="1">The sequence shown here is derived from an EMBL/GenBank/DDBJ whole genome shotgun (WGS) entry which is preliminary data.</text>
</comment>
<reference evidence="1 2" key="1">
    <citation type="submission" date="2023-06" db="EMBL/GenBank/DDBJ databases">
        <title>Pelomonas sp. APW6 16S ribosomal RNA gene genome sequencing and assembly.</title>
        <authorList>
            <person name="Woo H."/>
        </authorList>
    </citation>
    <scope>NUCLEOTIDE SEQUENCE [LARGE SCALE GENOMIC DNA]</scope>
    <source>
        <strain evidence="1 2">APW6</strain>
    </source>
</reference>
<protein>
    <submittedName>
        <fullName evidence="1">Uncharacterized protein</fullName>
    </submittedName>
</protein>
<organism evidence="1 2">
    <name type="scientific">Roseateles subflavus</name>
    <dbReference type="NCBI Taxonomy" id="3053353"/>
    <lineage>
        <taxon>Bacteria</taxon>
        <taxon>Pseudomonadati</taxon>
        <taxon>Pseudomonadota</taxon>
        <taxon>Betaproteobacteria</taxon>
        <taxon>Burkholderiales</taxon>
        <taxon>Sphaerotilaceae</taxon>
        <taxon>Roseateles</taxon>
    </lineage>
</organism>
<evidence type="ECO:0000313" key="2">
    <source>
        <dbReference type="Proteomes" id="UP001238603"/>
    </source>
</evidence>
<proteinExistence type="predicted"/>
<sequence>MLSPLLILALCGLAGALWRGWQGLRALWRAVPASNRDFFLG</sequence>
<keyword evidence="2" id="KW-1185">Reference proteome</keyword>
<evidence type="ECO:0000313" key="1">
    <source>
        <dbReference type="EMBL" id="MDL5030796.1"/>
    </source>
</evidence>